<keyword evidence="2" id="KW-1185">Reference proteome</keyword>
<dbReference type="InterPro" id="IPR043136">
    <property type="entry name" value="B30.2/SPRY_sf"/>
</dbReference>
<dbReference type="Pfam" id="PF00622">
    <property type="entry name" value="SPRY"/>
    <property type="match status" value="1"/>
</dbReference>
<dbReference type="SMART" id="SM00589">
    <property type="entry name" value="PRY"/>
    <property type="match status" value="1"/>
</dbReference>
<dbReference type="InterPro" id="IPR050143">
    <property type="entry name" value="TRIM/RBCC"/>
</dbReference>
<dbReference type="PANTHER" id="PTHR24103">
    <property type="entry name" value="E3 UBIQUITIN-PROTEIN LIGASE TRIM"/>
    <property type="match status" value="1"/>
</dbReference>
<accession>A0A6P8G9I2</accession>
<name>A0A6P8G9I2_CLUHA</name>
<dbReference type="SUPFAM" id="SSF49899">
    <property type="entry name" value="Concanavalin A-like lectins/glucanases"/>
    <property type="match status" value="1"/>
</dbReference>
<dbReference type="KEGG" id="char:116223451"/>
<evidence type="ECO:0000313" key="2">
    <source>
        <dbReference type="Proteomes" id="UP000515152"/>
    </source>
</evidence>
<dbReference type="CDD" id="cd12893">
    <property type="entry name" value="SPRY_PRY_TRIM35"/>
    <property type="match status" value="1"/>
</dbReference>
<dbReference type="AlphaFoldDB" id="A0A6P8G9I2"/>
<sequence>MEADDITVLQCTLQDPERVSGALINVAKHLGNLKFRVWEKMQEIVQYTPVTLDPNTAHPDLILSEDLTSVRDSDEWQQLPDNPERFDEKASVLGSEGFNSGTHCWDVEVGENTWWVVGVMTESLQRKGDYTSMSGWWYVGYDDDEYGAYSPPQPSTRLTVKQKLQRIRVQLDWDRRKLSFSDPDNNTHLHTVTHTFTERVLPYFNVTCNLSPLRMLPVRASSSMNSQGHCSGVRHE</sequence>
<dbReference type="OrthoDB" id="9049620at2759"/>
<feature type="domain" description="B30.2/SPRY" evidence="1">
    <location>
        <begin position="30"/>
        <end position="222"/>
    </location>
</feature>
<dbReference type="SMART" id="SM00449">
    <property type="entry name" value="SPRY"/>
    <property type="match status" value="1"/>
</dbReference>
<evidence type="ECO:0000259" key="1">
    <source>
        <dbReference type="PROSITE" id="PS50188"/>
    </source>
</evidence>
<dbReference type="Gene3D" id="2.60.120.920">
    <property type="match status" value="1"/>
</dbReference>
<dbReference type="InterPro" id="IPR013320">
    <property type="entry name" value="ConA-like_dom_sf"/>
</dbReference>
<dbReference type="InterPro" id="IPR003879">
    <property type="entry name" value="Butyrophylin_SPRY"/>
</dbReference>
<dbReference type="InterPro" id="IPR006574">
    <property type="entry name" value="PRY"/>
</dbReference>
<dbReference type="PRINTS" id="PR01407">
    <property type="entry name" value="BUTYPHLNCDUF"/>
</dbReference>
<dbReference type="RefSeq" id="XP_031436023.1">
    <property type="nucleotide sequence ID" value="XM_031580163.1"/>
</dbReference>
<dbReference type="FunFam" id="2.60.120.920:FF:000004">
    <property type="entry name" value="Butyrophilin subfamily 1 member A1"/>
    <property type="match status" value="1"/>
</dbReference>
<organism evidence="2 3">
    <name type="scientific">Clupea harengus</name>
    <name type="common">Atlantic herring</name>
    <dbReference type="NCBI Taxonomy" id="7950"/>
    <lineage>
        <taxon>Eukaryota</taxon>
        <taxon>Metazoa</taxon>
        <taxon>Chordata</taxon>
        <taxon>Craniata</taxon>
        <taxon>Vertebrata</taxon>
        <taxon>Euteleostomi</taxon>
        <taxon>Actinopterygii</taxon>
        <taxon>Neopterygii</taxon>
        <taxon>Teleostei</taxon>
        <taxon>Clupei</taxon>
        <taxon>Clupeiformes</taxon>
        <taxon>Clupeoidei</taxon>
        <taxon>Clupeidae</taxon>
        <taxon>Clupea</taxon>
    </lineage>
</organism>
<dbReference type="GeneID" id="116223451"/>
<dbReference type="PROSITE" id="PS50188">
    <property type="entry name" value="B302_SPRY"/>
    <property type="match status" value="1"/>
</dbReference>
<gene>
    <name evidence="3" type="primary">LOC116223451</name>
</gene>
<evidence type="ECO:0000313" key="3">
    <source>
        <dbReference type="RefSeq" id="XP_031436023.1"/>
    </source>
</evidence>
<dbReference type="Pfam" id="PF13765">
    <property type="entry name" value="PRY"/>
    <property type="match status" value="1"/>
</dbReference>
<dbReference type="InterPro" id="IPR001870">
    <property type="entry name" value="B30.2/SPRY"/>
</dbReference>
<reference evidence="3" key="1">
    <citation type="submission" date="2025-08" db="UniProtKB">
        <authorList>
            <consortium name="RefSeq"/>
        </authorList>
    </citation>
    <scope>IDENTIFICATION</scope>
</reference>
<protein>
    <submittedName>
        <fullName evidence="3">E3 ubiquitin-protein ligase TRIM69-like</fullName>
    </submittedName>
</protein>
<dbReference type="InterPro" id="IPR003877">
    <property type="entry name" value="SPRY_dom"/>
</dbReference>
<proteinExistence type="predicted"/>
<dbReference type="Proteomes" id="UP000515152">
    <property type="component" value="Chromosome 2"/>
</dbReference>